<dbReference type="InterPro" id="IPR036388">
    <property type="entry name" value="WH-like_DNA-bd_sf"/>
</dbReference>
<dbReference type="PIRSF" id="PIRSF036625">
    <property type="entry name" value="GAF_ANTAR"/>
    <property type="match status" value="1"/>
</dbReference>
<protein>
    <submittedName>
        <fullName evidence="4">AmiR/NasT family two-component response regulator</fullName>
    </submittedName>
</protein>
<dbReference type="RefSeq" id="WP_306961438.1">
    <property type="nucleotide sequence ID" value="NZ_JAUSRG010000005.1"/>
</dbReference>
<dbReference type="EMBL" id="JAUSTF010000003">
    <property type="protein sequence ID" value="MDQ0180537.1"/>
    <property type="molecule type" value="Genomic_DNA"/>
</dbReference>
<dbReference type="Gene3D" id="3.30.450.40">
    <property type="match status" value="1"/>
</dbReference>
<feature type="domain" description="ANTAR" evidence="3">
    <location>
        <begin position="167"/>
        <end position="228"/>
    </location>
</feature>
<dbReference type="Proteomes" id="UP001242995">
    <property type="component" value="Unassembled WGS sequence"/>
</dbReference>
<dbReference type="Proteomes" id="UP001230951">
    <property type="component" value="Unassembled WGS sequence"/>
</dbReference>
<evidence type="ECO:0000313" key="6">
    <source>
        <dbReference type="Proteomes" id="UP001230951"/>
    </source>
</evidence>
<dbReference type="GO" id="GO:0003723">
    <property type="term" value="F:RNA binding"/>
    <property type="evidence" value="ECO:0007669"/>
    <property type="project" value="InterPro"/>
</dbReference>
<dbReference type="Gene3D" id="1.10.10.10">
    <property type="entry name" value="Winged helix-like DNA-binding domain superfamily/Winged helix DNA-binding domain"/>
    <property type="match status" value="1"/>
</dbReference>
<dbReference type="AlphaFoldDB" id="A0AAW8DCH6"/>
<accession>A0AAW8DCH6</accession>
<evidence type="ECO:0000313" key="7">
    <source>
        <dbReference type="Proteomes" id="UP001242995"/>
    </source>
</evidence>
<keyword evidence="1" id="KW-0805">Transcription regulation</keyword>
<dbReference type="Pfam" id="PF03861">
    <property type="entry name" value="ANTAR"/>
    <property type="match status" value="1"/>
</dbReference>
<evidence type="ECO:0000256" key="2">
    <source>
        <dbReference type="ARBA" id="ARBA00023163"/>
    </source>
</evidence>
<sequence>MANNNAVPTTEQLQDLLLESPGFTEFLLGLATISASLLDGQEPLLCAITVERDAGPSTVASSTAAAQRLDEKQYAFDDGPCLTALRHQHRVLIDDLQADDRWAQYAHQVDGEGIRSVLAVPIQTDSSSRAALNCYAYAPGTFNPAIVARVLEHAETISKTLRLALRLHVPEPYPEHLRSALQSRAVVDAALSLIMLQNRCGRDRAMELLQLAARNNNRRLHDIATDILNGSAPQDWTSPGVPDGHA</sequence>
<dbReference type="EMBL" id="JAUSRG010000005">
    <property type="protein sequence ID" value="MDP9905405.1"/>
    <property type="molecule type" value="Genomic_DNA"/>
</dbReference>
<evidence type="ECO:0000256" key="1">
    <source>
        <dbReference type="ARBA" id="ARBA00023015"/>
    </source>
</evidence>
<evidence type="ECO:0000313" key="4">
    <source>
        <dbReference type="EMBL" id="MDP9905405.1"/>
    </source>
</evidence>
<dbReference type="SUPFAM" id="SSF55781">
    <property type="entry name" value="GAF domain-like"/>
    <property type="match status" value="1"/>
</dbReference>
<keyword evidence="2" id="KW-0804">Transcription</keyword>
<evidence type="ECO:0000313" key="5">
    <source>
        <dbReference type="EMBL" id="MDQ0180537.1"/>
    </source>
</evidence>
<keyword evidence="6" id="KW-1185">Reference proteome</keyword>
<comment type="caution">
    <text evidence="4">The sequence shown here is derived from an EMBL/GenBank/DDBJ whole genome shotgun (WGS) entry which is preliminary data.</text>
</comment>
<name>A0AAW8DCH6_9MICC</name>
<organism evidence="4 7">
    <name type="scientific">Arthrobacter bambusae</name>
    <dbReference type="NCBI Taxonomy" id="1338426"/>
    <lineage>
        <taxon>Bacteria</taxon>
        <taxon>Bacillati</taxon>
        <taxon>Actinomycetota</taxon>
        <taxon>Actinomycetes</taxon>
        <taxon>Micrococcales</taxon>
        <taxon>Micrococcaceae</taxon>
        <taxon>Arthrobacter</taxon>
    </lineage>
</organism>
<reference evidence="4 6" key="1">
    <citation type="submission" date="2023-07" db="EMBL/GenBank/DDBJ databases">
        <title>Sorghum-associated microbial communities from plants grown in Nebraska, USA.</title>
        <authorList>
            <person name="Schachtman D."/>
        </authorList>
    </citation>
    <scope>NUCLEOTIDE SEQUENCE</scope>
    <source>
        <strain evidence="4">DS1006</strain>
        <strain evidence="5 6">DS1016</strain>
    </source>
</reference>
<gene>
    <name evidence="4" type="ORF">J2S90_002371</name>
    <name evidence="5" type="ORF">J2S93_001959</name>
</gene>
<dbReference type="Pfam" id="PF13185">
    <property type="entry name" value="GAF_2"/>
    <property type="match status" value="1"/>
</dbReference>
<proteinExistence type="predicted"/>
<evidence type="ECO:0000259" key="3">
    <source>
        <dbReference type="PROSITE" id="PS50921"/>
    </source>
</evidence>
<dbReference type="InterPro" id="IPR005561">
    <property type="entry name" value="ANTAR"/>
</dbReference>
<dbReference type="InterPro" id="IPR029016">
    <property type="entry name" value="GAF-like_dom_sf"/>
</dbReference>
<dbReference type="InterPro" id="IPR012074">
    <property type="entry name" value="GAF_ANTAR"/>
</dbReference>
<dbReference type="SMART" id="SM01012">
    <property type="entry name" value="ANTAR"/>
    <property type="match status" value="1"/>
</dbReference>
<dbReference type="PROSITE" id="PS50921">
    <property type="entry name" value="ANTAR"/>
    <property type="match status" value="1"/>
</dbReference>
<dbReference type="InterPro" id="IPR003018">
    <property type="entry name" value="GAF"/>
</dbReference>